<keyword evidence="4 5" id="KW-0472">Membrane</keyword>
<dbReference type="Gene3D" id="1.20.1250.20">
    <property type="entry name" value="MFS general substrate transporter like domains"/>
    <property type="match status" value="1"/>
</dbReference>
<feature type="transmembrane region" description="Helical" evidence="5">
    <location>
        <begin position="460"/>
        <end position="482"/>
    </location>
</feature>
<accession>A0AAD7KAP3</accession>
<evidence type="ECO:0000256" key="1">
    <source>
        <dbReference type="ARBA" id="ARBA00004141"/>
    </source>
</evidence>
<dbReference type="InterPro" id="IPR036259">
    <property type="entry name" value="MFS_trans_sf"/>
</dbReference>
<dbReference type="SUPFAM" id="SSF103473">
    <property type="entry name" value="MFS general substrate transporter"/>
    <property type="match status" value="1"/>
</dbReference>
<feature type="transmembrane region" description="Helical" evidence="5">
    <location>
        <begin position="266"/>
        <end position="285"/>
    </location>
</feature>
<dbReference type="Proteomes" id="UP001215280">
    <property type="component" value="Unassembled WGS sequence"/>
</dbReference>
<dbReference type="PANTHER" id="PTHR23501:SF102">
    <property type="entry name" value="DRUG TRANSPORTER, PUTATIVE (AFU_ORTHOLOGUE AFUA_3G08530)-RELATED"/>
    <property type="match status" value="1"/>
</dbReference>
<feature type="transmembrane region" description="Helical" evidence="5">
    <location>
        <begin position="372"/>
        <end position="393"/>
    </location>
</feature>
<gene>
    <name evidence="7" type="ORF">DFH07DRAFT_791282</name>
</gene>
<feature type="transmembrane region" description="Helical" evidence="5">
    <location>
        <begin position="68"/>
        <end position="93"/>
    </location>
</feature>
<evidence type="ECO:0000256" key="4">
    <source>
        <dbReference type="ARBA" id="ARBA00023136"/>
    </source>
</evidence>
<dbReference type="InterPro" id="IPR011701">
    <property type="entry name" value="MFS"/>
</dbReference>
<name>A0AAD7KAP3_9AGAR</name>
<evidence type="ECO:0000256" key="2">
    <source>
        <dbReference type="ARBA" id="ARBA00022692"/>
    </source>
</evidence>
<keyword evidence="8" id="KW-1185">Reference proteome</keyword>
<dbReference type="InterPro" id="IPR020846">
    <property type="entry name" value="MFS_dom"/>
</dbReference>
<dbReference type="PANTHER" id="PTHR23501">
    <property type="entry name" value="MAJOR FACILITATOR SUPERFAMILY"/>
    <property type="match status" value="1"/>
</dbReference>
<evidence type="ECO:0000259" key="6">
    <source>
        <dbReference type="PROSITE" id="PS50850"/>
    </source>
</evidence>
<dbReference type="Pfam" id="PF07690">
    <property type="entry name" value="MFS_1"/>
    <property type="match status" value="1"/>
</dbReference>
<feature type="transmembrane region" description="Helical" evidence="5">
    <location>
        <begin position="533"/>
        <end position="552"/>
    </location>
</feature>
<protein>
    <submittedName>
        <fullName evidence="7">Iron permease</fullName>
    </submittedName>
</protein>
<dbReference type="Gene3D" id="1.20.1720.10">
    <property type="entry name" value="Multidrug resistance protein D"/>
    <property type="match status" value="1"/>
</dbReference>
<feature type="transmembrane region" description="Helical" evidence="5">
    <location>
        <begin position="291"/>
        <end position="311"/>
    </location>
</feature>
<dbReference type="GO" id="GO:0022857">
    <property type="term" value="F:transmembrane transporter activity"/>
    <property type="evidence" value="ECO:0007669"/>
    <property type="project" value="InterPro"/>
</dbReference>
<reference evidence="7" key="1">
    <citation type="submission" date="2023-03" db="EMBL/GenBank/DDBJ databases">
        <title>Massive genome expansion in bonnet fungi (Mycena s.s.) driven by repeated elements and novel gene families across ecological guilds.</title>
        <authorList>
            <consortium name="Lawrence Berkeley National Laboratory"/>
            <person name="Harder C.B."/>
            <person name="Miyauchi S."/>
            <person name="Viragh M."/>
            <person name="Kuo A."/>
            <person name="Thoen E."/>
            <person name="Andreopoulos B."/>
            <person name="Lu D."/>
            <person name="Skrede I."/>
            <person name="Drula E."/>
            <person name="Henrissat B."/>
            <person name="Morin E."/>
            <person name="Kohler A."/>
            <person name="Barry K."/>
            <person name="LaButti K."/>
            <person name="Morin E."/>
            <person name="Salamov A."/>
            <person name="Lipzen A."/>
            <person name="Mereny Z."/>
            <person name="Hegedus B."/>
            <person name="Baldrian P."/>
            <person name="Stursova M."/>
            <person name="Weitz H."/>
            <person name="Taylor A."/>
            <person name="Grigoriev I.V."/>
            <person name="Nagy L.G."/>
            <person name="Martin F."/>
            <person name="Kauserud H."/>
        </authorList>
    </citation>
    <scope>NUCLEOTIDE SEQUENCE</scope>
    <source>
        <strain evidence="7">CBHHK188m</strain>
    </source>
</reference>
<evidence type="ECO:0000313" key="7">
    <source>
        <dbReference type="EMBL" id="KAJ7781725.1"/>
    </source>
</evidence>
<evidence type="ECO:0000256" key="3">
    <source>
        <dbReference type="ARBA" id="ARBA00022989"/>
    </source>
</evidence>
<sequence length="580" mass="62687">MFDFSRAPDLSFSNYGHGPIDIFFILSFSTTYYSMASADKPQPLNVEEKQTNVDPAPDSDGTRKPVTFWLSMVALMIATFLAALDVSAVATALPTIVNHFEGEEFVWIGSAYSLAGTAFLPFSGHLANIFGRRPILLTSLLLFALGSALCGGAQSMAMLIGGRTVQGIGSGGILALTEIILSDLVPLRQRGAYQGMIGFVWSVASVVGPVVGGAFTQRKSFTWRGLFYLNLPLTGITIILCLVFLKLKIPNSNFRDKMRRIDWIGNLLVMGSSTSFLLGLTWGGIQFPWGSAQVLAPLIVGAVGMVAFVLYEAKVPSEPTIPWRVMSNRTTISGFLGTAFQGLTISASLFYLPVYFQACKGSSPLRSGVNMLPYSFSIAPFAIVAGVTASAFNRYRPQNIIAWGFVLVGMGLQSTLQVNTAVRNWVGFQIIAGIGFGMLFTATTFPILAPLPVADNASALSFFIFIRSFFQAWGITIGATVLQNQLRVRLPVEFLSSLQQGVEITYAVIPQLSALSEPLKDQVRVAFAKSLDVLWEVLIAVAGLGFLSTLMMKSLPLQEITDENWGLKQENEGNSGHAPA</sequence>
<dbReference type="PROSITE" id="PS50850">
    <property type="entry name" value="MFS"/>
    <property type="match status" value="1"/>
</dbReference>
<organism evidence="7 8">
    <name type="scientific">Mycena maculata</name>
    <dbReference type="NCBI Taxonomy" id="230809"/>
    <lineage>
        <taxon>Eukaryota</taxon>
        <taxon>Fungi</taxon>
        <taxon>Dikarya</taxon>
        <taxon>Basidiomycota</taxon>
        <taxon>Agaricomycotina</taxon>
        <taxon>Agaricomycetes</taxon>
        <taxon>Agaricomycetidae</taxon>
        <taxon>Agaricales</taxon>
        <taxon>Marasmiineae</taxon>
        <taxon>Mycenaceae</taxon>
        <taxon>Mycena</taxon>
    </lineage>
</organism>
<comment type="caution">
    <text evidence="7">The sequence shown here is derived from an EMBL/GenBank/DDBJ whole genome shotgun (WGS) entry which is preliminary data.</text>
</comment>
<feature type="transmembrane region" description="Helical" evidence="5">
    <location>
        <begin position="332"/>
        <end position="352"/>
    </location>
</feature>
<feature type="transmembrane region" description="Helical" evidence="5">
    <location>
        <begin position="135"/>
        <end position="161"/>
    </location>
</feature>
<dbReference type="AlphaFoldDB" id="A0AAD7KAP3"/>
<dbReference type="GO" id="GO:0005886">
    <property type="term" value="C:plasma membrane"/>
    <property type="evidence" value="ECO:0007669"/>
    <property type="project" value="TreeGrafter"/>
</dbReference>
<feature type="transmembrane region" description="Helical" evidence="5">
    <location>
        <begin position="227"/>
        <end position="245"/>
    </location>
</feature>
<keyword evidence="2 5" id="KW-0812">Transmembrane</keyword>
<evidence type="ECO:0000256" key="5">
    <source>
        <dbReference type="SAM" id="Phobius"/>
    </source>
</evidence>
<feature type="transmembrane region" description="Helical" evidence="5">
    <location>
        <begin position="105"/>
        <end position="123"/>
    </location>
</feature>
<proteinExistence type="predicted"/>
<keyword evidence="3 5" id="KW-1133">Transmembrane helix</keyword>
<dbReference type="PRINTS" id="PR01036">
    <property type="entry name" value="TCRTETB"/>
</dbReference>
<dbReference type="EMBL" id="JARJLG010000004">
    <property type="protein sequence ID" value="KAJ7781725.1"/>
    <property type="molecule type" value="Genomic_DNA"/>
</dbReference>
<feature type="transmembrane region" description="Helical" evidence="5">
    <location>
        <begin position="425"/>
        <end position="448"/>
    </location>
</feature>
<feature type="transmembrane region" description="Helical" evidence="5">
    <location>
        <begin position="197"/>
        <end position="215"/>
    </location>
</feature>
<feature type="transmembrane region" description="Helical" evidence="5">
    <location>
        <begin position="167"/>
        <end position="185"/>
    </location>
</feature>
<feature type="domain" description="Major facilitator superfamily (MFS) profile" evidence="6">
    <location>
        <begin position="71"/>
        <end position="560"/>
    </location>
</feature>
<comment type="subcellular location">
    <subcellularLocation>
        <location evidence="1">Membrane</location>
        <topology evidence="1">Multi-pass membrane protein</topology>
    </subcellularLocation>
</comment>
<evidence type="ECO:0000313" key="8">
    <source>
        <dbReference type="Proteomes" id="UP001215280"/>
    </source>
</evidence>